<dbReference type="SMART" id="SM00829">
    <property type="entry name" value="PKS_ER"/>
    <property type="match status" value="1"/>
</dbReference>
<proteinExistence type="predicted"/>
<dbReference type="Pfam" id="PF14765">
    <property type="entry name" value="PS-DH"/>
    <property type="match status" value="1"/>
</dbReference>
<dbReference type="Pfam" id="PF23297">
    <property type="entry name" value="ACP_SdgA_C"/>
    <property type="match status" value="1"/>
</dbReference>
<dbReference type="Gene3D" id="3.10.129.110">
    <property type="entry name" value="Polyketide synthase dehydratase"/>
    <property type="match status" value="1"/>
</dbReference>
<dbReference type="EMBL" id="JAUJFL010000011">
    <property type="protein sequence ID" value="KAK2596542.1"/>
    <property type="molecule type" value="Genomic_DNA"/>
</dbReference>
<evidence type="ECO:0000256" key="4">
    <source>
        <dbReference type="ARBA" id="ARBA00022857"/>
    </source>
</evidence>
<evidence type="ECO:0000313" key="13">
    <source>
        <dbReference type="Proteomes" id="UP001265746"/>
    </source>
</evidence>
<dbReference type="CDD" id="cd05274">
    <property type="entry name" value="KR_FAS_SDR_x"/>
    <property type="match status" value="1"/>
</dbReference>
<dbReference type="Pfam" id="PF00698">
    <property type="entry name" value="Acyl_transf_1"/>
    <property type="match status" value="1"/>
</dbReference>
<dbReference type="SUPFAM" id="SSF50129">
    <property type="entry name" value="GroES-like"/>
    <property type="match status" value="1"/>
</dbReference>
<dbReference type="InterPro" id="IPR050091">
    <property type="entry name" value="PKS_NRPS_Biosynth_Enz"/>
</dbReference>
<evidence type="ECO:0008006" key="14">
    <source>
        <dbReference type="Google" id="ProtNLM"/>
    </source>
</evidence>
<keyword evidence="6" id="KW-0511">Multifunctional enzyme</keyword>
<dbReference type="InterPro" id="IPR020807">
    <property type="entry name" value="PKS_DH"/>
</dbReference>
<dbReference type="GO" id="GO:0016491">
    <property type="term" value="F:oxidoreductase activity"/>
    <property type="evidence" value="ECO:0007669"/>
    <property type="project" value="UniProtKB-KW"/>
</dbReference>
<dbReference type="InterPro" id="IPR013968">
    <property type="entry name" value="PKS_KR"/>
</dbReference>
<feature type="domain" description="Carrier" evidence="9">
    <location>
        <begin position="2316"/>
        <end position="2393"/>
    </location>
</feature>
<dbReference type="InterPro" id="IPR049900">
    <property type="entry name" value="PKS_mFAS_DH"/>
</dbReference>
<dbReference type="InterPro" id="IPR014031">
    <property type="entry name" value="Ketoacyl_synth_C"/>
</dbReference>
<dbReference type="CDD" id="cd00833">
    <property type="entry name" value="PKS"/>
    <property type="match status" value="1"/>
</dbReference>
<dbReference type="Pfam" id="PF21089">
    <property type="entry name" value="PKS_DH_N"/>
    <property type="match status" value="1"/>
</dbReference>
<keyword evidence="3" id="KW-0808">Transferase</keyword>
<feature type="region of interest" description="C-terminal hotdog fold" evidence="8">
    <location>
        <begin position="1104"/>
        <end position="1255"/>
    </location>
</feature>
<dbReference type="Proteomes" id="UP001265746">
    <property type="component" value="Unassembled WGS sequence"/>
</dbReference>
<evidence type="ECO:0000259" key="11">
    <source>
        <dbReference type="PROSITE" id="PS52019"/>
    </source>
</evidence>
<dbReference type="GO" id="GO:0004315">
    <property type="term" value="F:3-oxoacyl-[acyl-carrier-protein] synthase activity"/>
    <property type="evidence" value="ECO:0007669"/>
    <property type="project" value="InterPro"/>
</dbReference>
<comment type="caution">
    <text evidence="12">The sequence shown here is derived from an EMBL/GenBank/DDBJ whole genome shotgun (WGS) entry which is preliminary data.</text>
</comment>
<dbReference type="Gene3D" id="3.30.70.3290">
    <property type="match status" value="1"/>
</dbReference>
<dbReference type="Gene3D" id="3.90.180.10">
    <property type="entry name" value="Medium-chain alcohol dehydrogenases, catalytic domain"/>
    <property type="match status" value="1"/>
</dbReference>
<keyword evidence="1" id="KW-0596">Phosphopantetheine</keyword>
<dbReference type="Gene3D" id="3.40.47.10">
    <property type="match status" value="1"/>
</dbReference>
<dbReference type="InterPro" id="IPR016036">
    <property type="entry name" value="Malonyl_transacylase_ACP-bd"/>
</dbReference>
<evidence type="ECO:0000313" key="12">
    <source>
        <dbReference type="EMBL" id="KAK2596542.1"/>
    </source>
</evidence>
<dbReference type="InterPro" id="IPR020843">
    <property type="entry name" value="ER"/>
</dbReference>
<keyword evidence="7" id="KW-0012">Acyltransferase</keyword>
<sequence>MANNNNSPIAITGLACRFPGDGKNLSQFWDSLCNGKCKFLRRITPCVCEQFSNLDFQLAAWTPIPKTRFSPDALSASIPQGGHFLQEDISLFDSNFFRIPRTEARAMDPQQRLMLEVVYEALEAGGYPLEGLAGTATGVYMGQFTSDYKELVCRDAESAIPFSVTGLQTTSLSNRISWLFDLKGPSLTMDTACSSSLVALHLACQSLRAGESQMAIVGGCNLMISPDMFMFEAGQGFLSPDGKCKTFDQSANGYGRGEGFAAVIVKPLDLAIADGDPIRAVIRGTAANQDGKTKGFTQPSSEAQASLISSVYRSAGLKFDGTGYVEAHGTGTQAGDFEETTALAKTIAATCSQGKKLIVGSVKPNIGHLEAAAGLAGVMKSVMMLETGMIPPNLYYNNPNPKISFDDHHLQVPTAVMPWPNEGLRRISVNSFGYGGSNAHVILDDAYSYLDQHRLRGHHITKFTQLNGTSDTWDKPNSSSCRVFPISSHDKDGLGRVKGALAEYLAVKSDQLRSMRDRSSFLDDLAFTLSERRSNLQWKAYFIASSLEDLLAALAADNTTLPTRPSSRKPRLGFVFTGQGAQWAGMGMDLMQYRVFRDSIEAADRYLQHELGCTWSACEELKKGKSTSRLRMPQYSQGLCTVLQVGLVELLESWGIRPVAVVGHSSGEIAAAYCQGSVSREDAWRVAYFRGVVSSKLKACGIEGSMMAVGISPEGAGEIIQQLAPKKVHLACVNSPSSVTLSGDADAIDVVYDALRERGIFVRKLQVDVAYHSPHMQLVARDYWKTIADVSTKFSSGTCNMYSSVTRELVQPGEIVPAYWVRNLVSPVQFATAVQQLVTNEKSLDLLIEVGPHAALQGPSTQSLQNIGITDLPYHSVLLRNQSGVETALNLAGSLSAQGYPVRFQEFNHTKRRTPLPLVDLPAYPWNHSQSHWAETRVAKEYRLRSLPYNSLLGALTPGFVTGERVWTHRIRLSKQTWIQDHKIQGTVFYPAAGFIASAIEAALLSSDASRAAASFRLRNIHLNAALGIDEGEEVEYSVSLRPCLSDTQETSLWNEFNIASCRGDGALVRHCSGLVMVEYDSSIASEMKEQLTLGNGEMTDANLSAVDDDIFYKSLSDVGFHYGPSFQNATDIRAGAGRGYGTIHIPDLGLDMTPRPHVIHPATLDAIFHLIFGALTGSPDGMTQLMVPKTIDEVVIAANIPNQAGTQLKGFSDITSRGFREVIAELIIGDGPANTPAVKISGLCLQEVGGHTESLDSQSARNICSSLFWKPSIKLLPYQDQERVIKETCAKPRVDLQKTDFAEPTEAQASVQTYQALSELIKLLHHCNPSLSISEAFTMSTTRPILSHLPDLVDVFKTANCTIWCADEHARQVAEESCPESKDFRIELQDLSQSIPQTGSPLPTTDLIIMNLDSYSSGDLERLVRNAKELLVNDGRLCLIVPDKESEIVKTRLRSFGLSNWFKISDFEDAEGKQQALLLGSKSANLANGHTSPQHDDEIVIIQGAAPSQAAKDLSDQLLKCLTSRGHTAFSVPWDGNTQSWTGKPCISLLEVDRTIMDDPTETDFECIKNLILETTKTLWVSGHSDPSSAIVTGLGRTVRNEEPGLAFHTLQFDLANSQDLNKIADLILRAFIDGSEDNEYMIDNGAIHVSRVLEDDATNDKLHLLDPLHNKTISTAVIGQSDQPLKLSIQNAGMLSSLCFDKDPGTPSTSLEEDELEIVVKASSVSARDVMTVMGQLPSTDIGFAAAGVVLHSGSAVAQFVPGDRVVVCHSGALCTALTVKAASCVLLPEDVTFDEAAMMPLTHCTAWYALMQRARVQKGQSILIHTAARGVGEAAIQIAHRVGMEVMATVESDTMRKILRTTYEIPDDNIFDVKDSSFVSGVKRITRGLGADVVLSSVAGEAMRQAGQCLSPWGTFVDISGNNTPDNTSFDMGSFPRNASFTTVDLQRLAKLRPDIMGDIMRDSFEFLRGGDVEKRIAHVPVFPASQVESTFRSVATGQHGNEAVLSFSDEQVVPYLNRHELTLNLDPEAAYVLVGGFGGLGRGIAKMLVDIGARRLCFLSRSGAESTGAQQVLQYLESRGVQVLAQACDIADPESVRDALETCSQQLGRIRGVLQCAMVLRDALFRNMTHREWTESIRPKVQGTWNLHQNLPEVDFFVTLGSFTTIFGNRGQGNYVAGCAFQDAVAHYRRAKGMRAVTIDVGVVRNAGVLAEQGMTNTLRDFEIPYGLDEHEIHNIIKMAIAGSESGTVAPQMLTGLATGGSAIAAGVDAWYLTDPKFAIMEKIGARQATGKAQQQDTSVHAQLSAAKSPAEAATIVLEGLMSRVADVLHTDPSEIDEHRFLHTYGIDSLVSIQIVDWALKSCESRITVLDVMAAVPINESARKIAAKSSLAPKVIEVN</sequence>
<dbReference type="PROSITE" id="PS52004">
    <property type="entry name" value="KS3_2"/>
    <property type="match status" value="1"/>
</dbReference>
<dbReference type="PROSITE" id="PS00606">
    <property type="entry name" value="KS3_1"/>
    <property type="match status" value="1"/>
</dbReference>
<evidence type="ECO:0000256" key="8">
    <source>
        <dbReference type="PROSITE-ProRule" id="PRU01363"/>
    </source>
</evidence>
<feature type="region of interest" description="N-terminal hotdog fold" evidence="8">
    <location>
        <begin position="950"/>
        <end position="1083"/>
    </location>
</feature>
<dbReference type="PANTHER" id="PTHR43775:SF29">
    <property type="entry name" value="ASPERFURANONE POLYKETIDE SYNTHASE AFOG-RELATED"/>
    <property type="match status" value="1"/>
</dbReference>
<dbReference type="InterPro" id="IPR056501">
    <property type="entry name" value="NAD-bd_HRPKS_sdrA"/>
</dbReference>
<evidence type="ECO:0000256" key="2">
    <source>
        <dbReference type="ARBA" id="ARBA00022553"/>
    </source>
</evidence>
<dbReference type="PROSITE" id="PS50075">
    <property type="entry name" value="CARRIER"/>
    <property type="match status" value="1"/>
</dbReference>
<dbReference type="InterPro" id="IPR049551">
    <property type="entry name" value="PKS_DH_C"/>
</dbReference>
<dbReference type="CDD" id="cd05195">
    <property type="entry name" value="enoyl_red"/>
    <property type="match status" value="1"/>
</dbReference>
<dbReference type="InterPro" id="IPR032821">
    <property type="entry name" value="PKS_assoc"/>
</dbReference>
<dbReference type="Pfam" id="PF08240">
    <property type="entry name" value="ADH_N"/>
    <property type="match status" value="1"/>
</dbReference>
<dbReference type="InterPro" id="IPR036736">
    <property type="entry name" value="ACP-like_sf"/>
</dbReference>
<dbReference type="SUPFAM" id="SSF51735">
    <property type="entry name" value="NAD(P)-binding Rossmann-fold domains"/>
    <property type="match status" value="2"/>
</dbReference>
<dbReference type="GO" id="GO:0006633">
    <property type="term" value="P:fatty acid biosynthetic process"/>
    <property type="evidence" value="ECO:0007669"/>
    <property type="project" value="InterPro"/>
</dbReference>
<feature type="active site" description="Proton donor; for dehydratase activity" evidence="8">
    <location>
        <position position="1166"/>
    </location>
</feature>
<dbReference type="InterPro" id="IPR013149">
    <property type="entry name" value="ADH-like_C"/>
</dbReference>
<dbReference type="InterPro" id="IPR018201">
    <property type="entry name" value="Ketoacyl_synth_AS"/>
</dbReference>
<evidence type="ECO:0000259" key="9">
    <source>
        <dbReference type="PROSITE" id="PS50075"/>
    </source>
</evidence>
<dbReference type="GO" id="GO:0030639">
    <property type="term" value="P:polyketide biosynthetic process"/>
    <property type="evidence" value="ECO:0007669"/>
    <property type="project" value="UniProtKB-ARBA"/>
</dbReference>
<dbReference type="SMART" id="SM00826">
    <property type="entry name" value="PKS_DH"/>
    <property type="match status" value="1"/>
</dbReference>
<dbReference type="Pfam" id="PF00109">
    <property type="entry name" value="ketoacyl-synt"/>
    <property type="match status" value="1"/>
</dbReference>
<evidence type="ECO:0000259" key="10">
    <source>
        <dbReference type="PROSITE" id="PS52004"/>
    </source>
</evidence>
<dbReference type="SMART" id="SM00825">
    <property type="entry name" value="PKS_KS"/>
    <property type="match status" value="1"/>
</dbReference>
<dbReference type="SMART" id="SM00822">
    <property type="entry name" value="PKS_KR"/>
    <property type="match status" value="1"/>
</dbReference>
<dbReference type="Pfam" id="PF08659">
    <property type="entry name" value="KR"/>
    <property type="match status" value="1"/>
</dbReference>
<feature type="domain" description="Ketosynthase family 3 (KS3)" evidence="10">
    <location>
        <begin position="6"/>
        <end position="445"/>
    </location>
</feature>
<dbReference type="InterPro" id="IPR014043">
    <property type="entry name" value="Acyl_transferase_dom"/>
</dbReference>
<dbReference type="InterPro" id="IPR009081">
    <property type="entry name" value="PP-bd_ACP"/>
</dbReference>
<evidence type="ECO:0000256" key="3">
    <source>
        <dbReference type="ARBA" id="ARBA00022679"/>
    </source>
</evidence>
<dbReference type="Pfam" id="PF23114">
    <property type="entry name" value="NAD-bd_HRPKS_sdrA"/>
    <property type="match status" value="1"/>
</dbReference>
<dbReference type="SUPFAM" id="SSF55048">
    <property type="entry name" value="Probable ACP-binding domain of malonyl-CoA ACP transacylase"/>
    <property type="match status" value="1"/>
</dbReference>
<dbReference type="InterPro" id="IPR006162">
    <property type="entry name" value="Ppantetheine_attach_site"/>
</dbReference>
<gene>
    <name evidence="12" type="ORF">N8I77_013428</name>
</gene>
<evidence type="ECO:0000256" key="6">
    <source>
        <dbReference type="ARBA" id="ARBA00023268"/>
    </source>
</evidence>
<dbReference type="Gene3D" id="1.10.1200.10">
    <property type="entry name" value="ACP-like"/>
    <property type="match status" value="1"/>
</dbReference>
<evidence type="ECO:0000256" key="1">
    <source>
        <dbReference type="ARBA" id="ARBA00022450"/>
    </source>
</evidence>
<name>A0AAD9VWZ4_PHOAM</name>
<dbReference type="Pfam" id="PF16197">
    <property type="entry name" value="KAsynt_C_assoc"/>
    <property type="match status" value="1"/>
</dbReference>
<dbReference type="GO" id="GO:0004312">
    <property type="term" value="F:fatty acid synthase activity"/>
    <property type="evidence" value="ECO:0007669"/>
    <property type="project" value="TreeGrafter"/>
</dbReference>
<dbReference type="InterPro" id="IPR049552">
    <property type="entry name" value="PKS_DH_N"/>
</dbReference>
<dbReference type="InterPro" id="IPR016039">
    <property type="entry name" value="Thiolase-like"/>
</dbReference>
<feature type="domain" description="PKS/mFAS DH" evidence="11">
    <location>
        <begin position="950"/>
        <end position="1255"/>
    </location>
</feature>
<dbReference type="SUPFAM" id="SSF52151">
    <property type="entry name" value="FabD/lysophospholipase-like"/>
    <property type="match status" value="1"/>
</dbReference>
<feature type="active site" description="Proton acceptor; for dehydratase activity" evidence="8">
    <location>
        <position position="982"/>
    </location>
</feature>
<organism evidence="12 13">
    <name type="scientific">Phomopsis amygdali</name>
    <name type="common">Fusicoccum amygdali</name>
    <dbReference type="NCBI Taxonomy" id="1214568"/>
    <lineage>
        <taxon>Eukaryota</taxon>
        <taxon>Fungi</taxon>
        <taxon>Dikarya</taxon>
        <taxon>Ascomycota</taxon>
        <taxon>Pezizomycotina</taxon>
        <taxon>Sordariomycetes</taxon>
        <taxon>Sordariomycetidae</taxon>
        <taxon>Diaporthales</taxon>
        <taxon>Diaporthaceae</taxon>
        <taxon>Diaporthe</taxon>
    </lineage>
</organism>
<reference evidence="12" key="1">
    <citation type="submission" date="2023-06" db="EMBL/GenBank/DDBJ databases">
        <authorList>
            <person name="Noh H."/>
        </authorList>
    </citation>
    <scope>NUCLEOTIDE SEQUENCE</scope>
    <source>
        <strain evidence="12">DUCC20226</strain>
    </source>
</reference>
<keyword evidence="5" id="KW-0560">Oxidoreductase</keyword>
<dbReference type="InterPro" id="IPR014030">
    <property type="entry name" value="Ketoacyl_synth_N"/>
</dbReference>
<dbReference type="InterPro" id="IPR020841">
    <property type="entry name" value="PKS_Beta-ketoAc_synthase_dom"/>
</dbReference>
<dbReference type="PANTHER" id="PTHR43775">
    <property type="entry name" value="FATTY ACID SYNTHASE"/>
    <property type="match status" value="1"/>
</dbReference>
<keyword evidence="2" id="KW-0597">Phosphoprotein</keyword>
<dbReference type="InterPro" id="IPR011032">
    <property type="entry name" value="GroES-like_sf"/>
</dbReference>
<dbReference type="InterPro" id="IPR057326">
    <property type="entry name" value="KR_dom"/>
</dbReference>
<dbReference type="Pfam" id="PF02801">
    <property type="entry name" value="Ketoacyl-synt_C"/>
    <property type="match status" value="1"/>
</dbReference>
<dbReference type="SUPFAM" id="SSF47336">
    <property type="entry name" value="ACP-like"/>
    <property type="match status" value="1"/>
</dbReference>
<dbReference type="InterPro" id="IPR042104">
    <property type="entry name" value="PKS_dehydratase_sf"/>
</dbReference>
<accession>A0AAD9VWZ4</accession>
<evidence type="ECO:0000256" key="5">
    <source>
        <dbReference type="ARBA" id="ARBA00023002"/>
    </source>
</evidence>
<dbReference type="InterPro" id="IPR001227">
    <property type="entry name" value="Ac_transferase_dom_sf"/>
</dbReference>
<dbReference type="PROSITE" id="PS00012">
    <property type="entry name" value="PHOSPHOPANTETHEINE"/>
    <property type="match status" value="1"/>
</dbReference>
<dbReference type="InterPro" id="IPR036291">
    <property type="entry name" value="NAD(P)-bd_dom_sf"/>
</dbReference>
<dbReference type="InterPro" id="IPR013154">
    <property type="entry name" value="ADH-like_N"/>
</dbReference>
<keyword evidence="13" id="KW-1185">Reference proteome</keyword>
<dbReference type="SMART" id="SM00827">
    <property type="entry name" value="PKS_AT"/>
    <property type="match status" value="1"/>
</dbReference>
<dbReference type="Gene3D" id="3.40.366.10">
    <property type="entry name" value="Malonyl-Coenzyme A Acyl Carrier Protein, domain 2"/>
    <property type="match status" value="1"/>
</dbReference>
<dbReference type="PROSITE" id="PS52019">
    <property type="entry name" value="PKS_MFAS_DH"/>
    <property type="match status" value="1"/>
</dbReference>
<protein>
    <recommendedName>
        <fullName evidence="14">Carrier domain-containing protein</fullName>
    </recommendedName>
</protein>
<dbReference type="Gene3D" id="3.40.50.720">
    <property type="entry name" value="NAD(P)-binding Rossmann-like Domain"/>
    <property type="match status" value="2"/>
</dbReference>
<dbReference type="SUPFAM" id="SSF53901">
    <property type="entry name" value="Thiolase-like"/>
    <property type="match status" value="1"/>
</dbReference>
<dbReference type="InterPro" id="IPR016035">
    <property type="entry name" value="Acyl_Trfase/lysoPLipase"/>
</dbReference>
<evidence type="ECO:0000256" key="7">
    <source>
        <dbReference type="ARBA" id="ARBA00023315"/>
    </source>
</evidence>
<dbReference type="Pfam" id="PF00107">
    <property type="entry name" value="ADH_zinc_N"/>
    <property type="match status" value="1"/>
</dbReference>
<keyword evidence="4" id="KW-0521">NADP</keyword>